<reference evidence="2" key="2">
    <citation type="submission" date="2021-08" db="EMBL/GenBank/DDBJ databases">
        <authorList>
            <person name="Tani A."/>
            <person name="Ola A."/>
            <person name="Ogura Y."/>
            <person name="Katsura K."/>
            <person name="Hayashi T."/>
        </authorList>
    </citation>
    <scope>NUCLEOTIDE SEQUENCE</scope>
    <source>
        <strain evidence="2">DSM 17168</strain>
    </source>
</reference>
<organism evidence="2 3">
    <name type="scientific">Methylobacterium isbiliense</name>
    <dbReference type="NCBI Taxonomy" id="315478"/>
    <lineage>
        <taxon>Bacteria</taxon>
        <taxon>Pseudomonadati</taxon>
        <taxon>Pseudomonadota</taxon>
        <taxon>Alphaproteobacteria</taxon>
        <taxon>Hyphomicrobiales</taxon>
        <taxon>Methylobacteriaceae</taxon>
        <taxon>Methylobacterium</taxon>
    </lineage>
</organism>
<dbReference type="PANTHER" id="PTHR38602:SF1">
    <property type="entry name" value="INNER MEMBRANE PROTEIN"/>
    <property type="match status" value="1"/>
</dbReference>
<keyword evidence="1" id="KW-0472">Membrane</keyword>
<proteinExistence type="predicted"/>
<dbReference type="PANTHER" id="PTHR38602">
    <property type="entry name" value="INNER MEMBRANE PROTEIN-RELATED"/>
    <property type="match status" value="1"/>
</dbReference>
<accession>A0ABQ4SCB5</accession>
<gene>
    <name evidence="2" type="ORF">GMJLKIPL_2615</name>
</gene>
<name>A0ABQ4SCB5_9HYPH</name>
<comment type="caution">
    <text evidence="2">The sequence shown here is derived from an EMBL/GenBank/DDBJ whole genome shotgun (WGS) entry which is preliminary data.</text>
</comment>
<keyword evidence="1" id="KW-1133">Transmembrane helix</keyword>
<keyword evidence="3" id="KW-1185">Reference proteome</keyword>
<dbReference type="Proteomes" id="UP001055153">
    <property type="component" value="Unassembled WGS sequence"/>
</dbReference>
<feature type="transmembrane region" description="Helical" evidence="1">
    <location>
        <begin position="43"/>
        <end position="63"/>
    </location>
</feature>
<dbReference type="RefSeq" id="WP_238235557.1">
    <property type="nucleotide sequence ID" value="NZ_BPQQ01000031.1"/>
</dbReference>
<protein>
    <recommendedName>
        <fullName evidence="4">DUF2065 domain-containing protein</fullName>
    </recommendedName>
</protein>
<reference evidence="2" key="1">
    <citation type="journal article" date="2021" name="Front. Microbiol.">
        <title>Comprehensive Comparative Genomics and Phenotyping of Methylobacterium Species.</title>
        <authorList>
            <person name="Alessa O."/>
            <person name="Ogura Y."/>
            <person name="Fujitani Y."/>
            <person name="Takami H."/>
            <person name="Hayashi T."/>
            <person name="Sahin N."/>
            <person name="Tani A."/>
        </authorList>
    </citation>
    <scope>NUCLEOTIDE SEQUENCE</scope>
    <source>
        <strain evidence="2">DSM 17168</strain>
    </source>
</reference>
<evidence type="ECO:0000313" key="2">
    <source>
        <dbReference type="EMBL" id="GJE00689.1"/>
    </source>
</evidence>
<dbReference type="InterPro" id="IPR019201">
    <property type="entry name" value="DUF2065"/>
</dbReference>
<keyword evidence="1" id="KW-0812">Transmembrane</keyword>
<dbReference type="EMBL" id="BPQQ01000031">
    <property type="protein sequence ID" value="GJE00689.1"/>
    <property type="molecule type" value="Genomic_DNA"/>
</dbReference>
<evidence type="ECO:0000313" key="3">
    <source>
        <dbReference type="Proteomes" id="UP001055153"/>
    </source>
</evidence>
<dbReference type="Pfam" id="PF09838">
    <property type="entry name" value="DUF2065"/>
    <property type="match status" value="1"/>
</dbReference>
<sequence length="64" mass="6686">MRDLAAALGLALAIEGLLCAAFPRAMRRAMLEAAHTPTERMRLVGVVSAVAGVAVVGAVRLLMR</sequence>
<evidence type="ECO:0008006" key="4">
    <source>
        <dbReference type="Google" id="ProtNLM"/>
    </source>
</evidence>
<evidence type="ECO:0000256" key="1">
    <source>
        <dbReference type="SAM" id="Phobius"/>
    </source>
</evidence>